<dbReference type="AlphaFoldDB" id="A0A0R0E011"/>
<dbReference type="Pfam" id="PF01022">
    <property type="entry name" value="HTH_5"/>
    <property type="match status" value="1"/>
</dbReference>
<dbReference type="STRING" id="659018.ABB34_03640"/>
<dbReference type="PROSITE" id="PS50987">
    <property type="entry name" value="HTH_ARSR_2"/>
    <property type="match status" value="1"/>
</dbReference>
<evidence type="ECO:0000259" key="4">
    <source>
        <dbReference type="PROSITE" id="PS50987"/>
    </source>
</evidence>
<name>A0A0R0E011_9GAMM</name>
<protein>
    <submittedName>
        <fullName evidence="5">ArsR family transcriptional regulator</fullName>
    </submittedName>
</protein>
<evidence type="ECO:0000256" key="3">
    <source>
        <dbReference type="ARBA" id="ARBA00023163"/>
    </source>
</evidence>
<evidence type="ECO:0000313" key="5">
    <source>
        <dbReference type="EMBL" id="KRG87753.1"/>
    </source>
</evidence>
<keyword evidence="1" id="KW-0805">Transcription regulation</keyword>
<accession>A0A0R0E011</accession>
<dbReference type="GO" id="GO:0003700">
    <property type="term" value="F:DNA-binding transcription factor activity"/>
    <property type="evidence" value="ECO:0007669"/>
    <property type="project" value="InterPro"/>
</dbReference>
<dbReference type="InterPro" id="IPR011991">
    <property type="entry name" value="ArsR-like_HTH"/>
</dbReference>
<dbReference type="RefSeq" id="WP_057639954.1">
    <property type="nucleotide sequence ID" value="NZ_LDJP01000016.1"/>
</dbReference>
<keyword evidence="6" id="KW-1185">Reference proteome</keyword>
<reference evidence="5 6" key="1">
    <citation type="submission" date="2015-05" db="EMBL/GenBank/DDBJ databases">
        <title>Genome sequencing and analysis of members of genus Stenotrophomonas.</title>
        <authorList>
            <person name="Patil P.P."/>
            <person name="Midha S."/>
            <person name="Patil P.B."/>
        </authorList>
    </citation>
    <scope>NUCLEOTIDE SEQUENCE [LARGE SCALE GENOMIC DNA]</scope>
    <source>
        <strain evidence="5 6">JCM 16244</strain>
    </source>
</reference>
<dbReference type="InterPro" id="IPR001845">
    <property type="entry name" value="HTH_ArsR_DNA-bd_dom"/>
</dbReference>
<dbReference type="PRINTS" id="PR00778">
    <property type="entry name" value="HTHARSR"/>
</dbReference>
<dbReference type="InterPro" id="IPR036390">
    <property type="entry name" value="WH_DNA-bd_sf"/>
</dbReference>
<dbReference type="SMART" id="SM00418">
    <property type="entry name" value="HTH_ARSR"/>
    <property type="match status" value="1"/>
</dbReference>
<dbReference type="PANTHER" id="PTHR43132">
    <property type="entry name" value="ARSENICAL RESISTANCE OPERON REPRESSOR ARSR-RELATED"/>
    <property type="match status" value="1"/>
</dbReference>
<organism evidence="5 6">
    <name type="scientific">Stenotrophomonas daejeonensis</name>
    <dbReference type="NCBI Taxonomy" id="659018"/>
    <lineage>
        <taxon>Bacteria</taxon>
        <taxon>Pseudomonadati</taxon>
        <taxon>Pseudomonadota</taxon>
        <taxon>Gammaproteobacteria</taxon>
        <taxon>Lysobacterales</taxon>
        <taxon>Lysobacteraceae</taxon>
        <taxon>Stenotrophomonas</taxon>
    </lineage>
</organism>
<dbReference type="PATRIC" id="fig|659018.3.peg.601"/>
<keyword evidence="2" id="KW-0238">DNA-binding</keyword>
<proteinExistence type="predicted"/>
<evidence type="ECO:0000256" key="1">
    <source>
        <dbReference type="ARBA" id="ARBA00023015"/>
    </source>
</evidence>
<gene>
    <name evidence="5" type="ORF">ABB34_03640</name>
</gene>
<dbReference type="CDD" id="cd00090">
    <property type="entry name" value="HTH_ARSR"/>
    <property type="match status" value="1"/>
</dbReference>
<dbReference type="InterPro" id="IPR051011">
    <property type="entry name" value="Metal_resp_trans_reg"/>
</dbReference>
<keyword evidence="3" id="KW-0804">Transcription</keyword>
<comment type="caution">
    <text evidence="5">The sequence shown here is derived from an EMBL/GenBank/DDBJ whole genome shotgun (WGS) entry which is preliminary data.</text>
</comment>
<dbReference type="EMBL" id="LDJP01000016">
    <property type="protein sequence ID" value="KRG87753.1"/>
    <property type="molecule type" value="Genomic_DNA"/>
</dbReference>
<dbReference type="InterPro" id="IPR036388">
    <property type="entry name" value="WH-like_DNA-bd_sf"/>
</dbReference>
<dbReference type="GO" id="GO:0003677">
    <property type="term" value="F:DNA binding"/>
    <property type="evidence" value="ECO:0007669"/>
    <property type="project" value="UniProtKB-KW"/>
</dbReference>
<dbReference type="NCBIfam" id="NF033788">
    <property type="entry name" value="HTH_metalloreg"/>
    <property type="match status" value="1"/>
</dbReference>
<dbReference type="Proteomes" id="UP000050940">
    <property type="component" value="Unassembled WGS sequence"/>
</dbReference>
<evidence type="ECO:0000256" key="2">
    <source>
        <dbReference type="ARBA" id="ARBA00023125"/>
    </source>
</evidence>
<dbReference type="OrthoDB" id="9796124at2"/>
<feature type="domain" description="HTH arsR-type" evidence="4">
    <location>
        <begin position="13"/>
        <end position="107"/>
    </location>
</feature>
<dbReference type="PANTHER" id="PTHR43132:SF2">
    <property type="entry name" value="ARSENICAL RESISTANCE OPERON REPRESSOR ARSR-RELATED"/>
    <property type="match status" value="1"/>
</dbReference>
<sequence>MAKNSGSGFDVTAMRAHAGDAAQLLKALANENRLQVLCLLAEGERSVGDINALLDLSQSALSQHLAVLREEGLVRTRREAQTIYYALAPGPALSVMQTLHGIYCAPPARNRPGRR</sequence>
<evidence type="ECO:0000313" key="6">
    <source>
        <dbReference type="Proteomes" id="UP000050940"/>
    </source>
</evidence>
<dbReference type="SUPFAM" id="SSF46785">
    <property type="entry name" value="Winged helix' DNA-binding domain"/>
    <property type="match status" value="1"/>
</dbReference>
<dbReference type="Gene3D" id="1.10.10.10">
    <property type="entry name" value="Winged helix-like DNA-binding domain superfamily/Winged helix DNA-binding domain"/>
    <property type="match status" value="1"/>
</dbReference>